<evidence type="ECO:0000313" key="2">
    <source>
        <dbReference type="Proteomes" id="UP000632222"/>
    </source>
</evidence>
<gene>
    <name evidence="1" type="ORF">GCM10008938_09860</name>
</gene>
<comment type="caution">
    <text evidence="1">The sequence shown here is derived from an EMBL/GenBank/DDBJ whole genome shotgun (WGS) entry which is preliminary data.</text>
</comment>
<proteinExistence type="predicted"/>
<protein>
    <submittedName>
        <fullName evidence="1">Uncharacterized protein</fullName>
    </submittedName>
</protein>
<accession>A0ABQ2CX83</accession>
<sequence length="60" mass="6758">MLSPMEVSAGQTGLFTLSEGCLKDLFQRSTVIRLDTGRLRFLVYYLVYSRRAMKGTSHVG</sequence>
<dbReference type="Proteomes" id="UP000632222">
    <property type="component" value="Unassembled WGS sequence"/>
</dbReference>
<keyword evidence="2" id="KW-1185">Reference proteome</keyword>
<name>A0ABQ2CX83_9DEIO</name>
<evidence type="ECO:0000313" key="1">
    <source>
        <dbReference type="EMBL" id="GGJ25761.1"/>
    </source>
</evidence>
<reference evidence="2" key="1">
    <citation type="journal article" date="2019" name="Int. J. Syst. Evol. Microbiol.">
        <title>The Global Catalogue of Microorganisms (GCM) 10K type strain sequencing project: providing services to taxonomists for standard genome sequencing and annotation.</title>
        <authorList>
            <consortium name="The Broad Institute Genomics Platform"/>
            <consortium name="The Broad Institute Genome Sequencing Center for Infectious Disease"/>
            <person name="Wu L."/>
            <person name="Ma J."/>
        </authorList>
    </citation>
    <scope>NUCLEOTIDE SEQUENCE [LARGE SCALE GENOMIC DNA]</scope>
    <source>
        <strain evidence="2">JCM 14370</strain>
    </source>
</reference>
<organism evidence="1 2">
    <name type="scientific">Deinococcus roseus</name>
    <dbReference type="NCBI Taxonomy" id="392414"/>
    <lineage>
        <taxon>Bacteria</taxon>
        <taxon>Thermotogati</taxon>
        <taxon>Deinococcota</taxon>
        <taxon>Deinococci</taxon>
        <taxon>Deinococcales</taxon>
        <taxon>Deinococcaceae</taxon>
        <taxon>Deinococcus</taxon>
    </lineage>
</organism>
<dbReference type="EMBL" id="BMOD01000002">
    <property type="protein sequence ID" value="GGJ25761.1"/>
    <property type="molecule type" value="Genomic_DNA"/>
</dbReference>